<evidence type="ECO:0000313" key="4">
    <source>
        <dbReference type="Proteomes" id="UP001285908"/>
    </source>
</evidence>
<feature type="compositionally biased region" description="Basic residues" evidence="1">
    <location>
        <begin position="270"/>
        <end position="280"/>
    </location>
</feature>
<sequence length="359" mass="39320">MAPMKRPSNQRDAIAQKGDFDSVVKEFLELSTPIYKRDPALKSTLHLEEKWEEIPPLAHGQVARIAAFAAAGDPSTTLAIEGSHLSENSPSTRALPRQYAETSTIPAYYGALYSSPSPGAVVGITLGAVAGFILILFLIYTCINLGGYSAAISESGGTASVVTRRSRHHYRSSQHNEAGGGVRGGMYKHRRSSRRRSRSTSSAGDGGETVEIRRTKTSRTDRRGRSGDAHRHGHGDGIILEERHQSRPMGQGHGHGQAVAERIVVEERRRGTRRQSRTARSRSPPERGPIVVESSEPSHPHERERIVVEEDVSSVSSPPGPPRRRRSSGYRDIRPGEFAGGDEPLREIRRSRSIGRHGE</sequence>
<dbReference type="Proteomes" id="UP001285908">
    <property type="component" value="Unassembled WGS sequence"/>
</dbReference>
<name>A0AAJ0MNE1_9PEZI</name>
<evidence type="ECO:0000256" key="1">
    <source>
        <dbReference type="SAM" id="MobiDB-lite"/>
    </source>
</evidence>
<dbReference type="AlphaFoldDB" id="A0AAJ0MNE1"/>
<feature type="region of interest" description="Disordered" evidence="1">
    <location>
        <begin position="163"/>
        <end position="359"/>
    </location>
</feature>
<accession>A0AAJ0MNE1</accession>
<evidence type="ECO:0000256" key="2">
    <source>
        <dbReference type="SAM" id="Phobius"/>
    </source>
</evidence>
<feature type="transmembrane region" description="Helical" evidence="2">
    <location>
        <begin position="120"/>
        <end position="140"/>
    </location>
</feature>
<keyword evidence="2" id="KW-0472">Membrane</keyword>
<keyword evidence="4" id="KW-1185">Reference proteome</keyword>
<feature type="compositionally biased region" description="Basic residues" evidence="1">
    <location>
        <begin position="186"/>
        <end position="198"/>
    </location>
</feature>
<comment type="caution">
    <text evidence="3">The sequence shown here is derived from an EMBL/GenBank/DDBJ whole genome shotgun (WGS) entry which is preliminary data.</text>
</comment>
<organism evidence="3 4">
    <name type="scientific">Neurospora hispaniola</name>
    <dbReference type="NCBI Taxonomy" id="588809"/>
    <lineage>
        <taxon>Eukaryota</taxon>
        <taxon>Fungi</taxon>
        <taxon>Dikarya</taxon>
        <taxon>Ascomycota</taxon>
        <taxon>Pezizomycotina</taxon>
        <taxon>Sordariomycetes</taxon>
        <taxon>Sordariomycetidae</taxon>
        <taxon>Sordariales</taxon>
        <taxon>Sordariaceae</taxon>
        <taxon>Neurospora</taxon>
    </lineage>
</organism>
<protein>
    <submittedName>
        <fullName evidence="3">Uncharacterized protein</fullName>
    </submittedName>
</protein>
<reference evidence="3 4" key="1">
    <citation type="journal article" date="2023" name="Mol. Phylogenet. Evol.">
        <title>Genome-scale phylogeny and comparative genomics of the fungal order Sordariales.</title>
        <authorList>
            <person name="Hensen N."/>
            <person name="Bonometti L."/>
            <person name="Westerberg I."/>
            <person name="Brannstrom I.O."/>
            <person name="Guillou S."/>
            <person name="Cros-Aarteil S."/>
            <person name="Calhoun S."/>
            <person name="Haridas S."/>
            <person name="Kuo A."/>
            <person name="Mondo S."/>
            <person name="Pangilinan J."/>
            <person name="Riley R."/>
            <person name="LaButti K."/>
            <person name="Andreopoulos B."/>
            <person name="Lipzen A."/>
            <person name="Chen C."/>
            <person name="Yan M."/>
            <person name="Daum C."/>
            <person name="Ng V."/>
            <person name="Clum A."/>
            <person name="Steindorff A."/>
            <person name="Ohm R.A."/>
            <person name="Martin F."/>
            <person name="Silar P."/>
            <person name="Natvig D.O."/>
            <person name="Lalanne C."/>
            <person name="Gautier V."/>
            <person name="Ament-Velasquez S.L."/>
            <person name="Kruys A."/>
            <person name="Hutchinson M.I."/>
            <person name="Powell A.J."/>
            <person name="Barry K."/>
            <person name="Miller A.N."/>
            <person name="Grigoriev I.V."/>
            <person name="Debuchy R."/>
            <person name="Gladieux P."/>
            <person name="Hiltunen Thoren M."/>
            <person name="Johannesson H."/>
        </authorList>
    </citation>
    <scope>NUCLEOTIDE SEQUENCE [LARGE SCALE GENOMIC DNA]</scope>
    <source>
        <strain evidence="3 4">FGSC 10403</strain>
    </source>
</reference>
<gene>
    <name evidence="3" type="ORF">B0T23DRAFT_213489</name>
</gene>
<feature type="compositionally biased region" description="Basic and acidic residues" evidence="1">
    <location>
        <begin position="210"/>
        <end position="230"/>
    </location>
</feature>
<dbReference type="EMBL" id="JAULSX010000007">
    <property type="protein sequence ID" value="KAK3487740.1"/>
    <property type="molecule type" value="Genomic_DNA"/>
</dbReference>
<dbReference type="GeneID" id="87871218"/>
<evidence type="ECO:0000313" key="3">
    <source>
        <dbReference type="EMBL" id="KAK3487740.1"/>
    </source>
</evidence>
<feature type="compositionally biased region" description="Basic and acidic residues" evidence="1">
    <location>
        <begin position="296"/>
        <end position="308"/>
    </location>
</feature>
<proteinExistence type="predicted"/>
<dbReference type="RefSeq" id="XP_062689867.1">
    <property type="nucleotide sequence ID" value="XM_062833596.1"/>
</dbReference>
<keyword evidence="2" id="KW-0812">Transmembrane</keyword>
<feature type="compositionally biased region" description="Basic and acidic residues" evidence="1">
    <location>
        <begin position="343"/>
        <end position="359"/>
    </location>
</feature>
<keyword evidence="2" id="KW-1133">Transmembrane helix</keyword>